<evidence type="ECO:0000313" key="1">
    <source>
        <dbReference type="EMBL" id="OVA16651.1"/>
    </source>
</evidence>
<gene>
    <name evidence="1" type="ORF">BVC80_1543g85</name>
</gene>
<evidence type="ECO:0000313" key="2">
    <source>
        <dbReference type="Proteomes" id="UP000195402"/>
    </source>
</evidence>
<accession>A0A200R1T6</accession>
<dbReference type="Proteomes" id="UP000195402">
    <property type="component" value="Unassembled WGS sequence"/>
</dbReference>
<reference evidence="1 2" key="1">
    <citation type="journal article" date="2017" name="Mol. Plant">
        <title>The Genome of Medicinal Plant Macleaya cordata Provides New Insights into Benzylisoquinoline Alkaloids Metabolism.</title>
        <authorList>
            <person name="Liu X."/>
            <person name="Liu Y."/>
            <person name="Huang P."/>
            <person name="Ma Y."/>
            <person name="Qing Z."/>
            <person name="Tang Q."/>
            <person name="Cao H."/>
            <person name="Cheng P."/>
            <person name="Zheng Y."/>
            <person name="Yuan Z."/>
            <person name="Zhou Y."/>
            <person name="Liu J."/>
            <person name="Tang Z."/>
            <person name="Zhuo Y."/>
            <person name="Zhang Y."/>
            <person name="Yu L."/>
            <person name="Huang J."/>
            <person name="Yang P."/>
            <person name="Peng Q."/>
            <person name="Zhang J."/>
            <person name="Jiang W."/>
            <person name="Zhang Z."/>
            <person name="Lin K."/>
            <person name="Ro D.K."/>
            <person name="Chen X."/>
            <person name="Xiong X."/>
            <person name="Shang Y."/>
            <person name="Huang S."/>
            <person name="Zeng J."/>
        </authorList>
    </citation>
    <scope>NUCLEOTIDE SEQUENCE [LARGE SCALE GENOMIC DNA]</scope>
    <source>
        <strain evidence="2">cv. BLH2017</strain>
        <tissue evidence="1">Root</tissue>
    </source>
</reference>
<proteinExistence type="predicted"/>
<comment type="caution">
    <text evidence="1">The sequence shown here is derived from an EMBL/GenBank/DDBJ whole genome shotgun (WGS) entry which is preliminary data.</text>
</comment>
<organism evidence="1 2">
    <name type="scientific">Macleaya cordata</name>
    <name type="common">Five-seeded plume-poppy</name>
    <name type="synonym">Bocconia cordata</name>
    <dbReference type="NCBI Taxonomy" id="56857"/>
    <lineage>
        <taxon>Eukaryota</taxon>
        <taxon>Viridiplantae</taxon>
        <taxon>Streptophyta</taxon>
        <taxon>Embryophyta</taxon>
        <taxon>Tracheophyta</taxon>
        <taxon>Spermatophyta</taxon>
        <taxon>Magnoliopsida</taxon>
        <taxon>Ranunculales</taxon>
        <taxon>Papaveraceae</taxon>
        <taxon>Papaveroideae</taxon>
        <taxon>Macleaya</taxon>
    </lineage>
</organism>
<protein>
    <submittedName>
        <fullName evidence="1">Uncharacterized protein</fullName>
    </submittedName>
</protein>
<sequence>MHSIEAFLGVVKICNERMDDNGGGTAFTIASSEVNASSKGASCCGQGKLTVPRTGALTVQNPVLVLGT</sequence>
<dbReference type="AlphaFoldDB" id="A0A200R1T6"/>
<dbReference type="EMBL" id="MVGT01000481">
    <property type="protein sequence ID" value="OVA16651.1"/>
    <property type="molecule type" value="Genomic_DNA"/>
</dbReference>
<dbReference type="InParanoid" id="A0A200R1T6"/>
<name>A0A200R1T6_MACCD</name>
<keyword evidence="2" id="KW-1185">Reference proteome</keyword>